<name>A0ABD0NWD3_CIRMR</name>
<feature type="non-terminal residue" evidence="1">
    <location>
        <position position="1"/>
    </location>
</feature>
<gene>
    <name evidence="1" type="ORF">M9458_038027</name>
</gene>
<sequence>MVHLMAVPLQGNSTVEGLHTGLMVNLVQERHTVGAKLQVVLMEAMDNPREDRIVSRDLQ</sequence>
<dbReference type="Proteomes" id="UP001529510">
    <property type="component" value="Unassembled WGS sequence"/>
</dbReference>
<comment type="caution">
    <text evidence="1">The sequence shown here is derived from an EMBL/GenBank/DDBJ whole genome shotgun (WGS) entry which is preliminary data.</text>
</comment>
<organism evidence="1 2">
    <name type="scientific">Cirrhinus mrigala</name>
    <name type="common">Mrigala</name>
    <dbReference type="NCBI Taxonomy" id="683832"/>
    <lineage>
        <taxon>Eukaryota</taxon>
        <taxon>Metazoa</taxon>
        <taxon>Chordata</taxon>
        <taxon>Craniata</taxon>
        <taxon>Vertebrata</taxon>
        <taxon>Euteleostomi</taxon>
        <taxon>Actinopterygii</taxon>
        <taxon>Neopterygii</taxon>
        <taxon>Teleostei</taxon>
        <taxon>Ostariophysi</taxon>
        <taxon>Cypriniformes</taxon>
        <taxon>Cyprinidae</taxon>
        <taxon>Labeoninae</taxon>
        <taxon>Labeonini</taxon>
        <taxon>Cirrhinus</taxon>
    </lineage>
</organism>
<accession>A0ABD0NWD3</accession>
<feature type="non-terminal residue" evidence="1">
    <location>
        <position position="59"/>
    </location>
</feature>
<proteinExistence type="predicted"/>
<evidence type="ECO:0000313" key="1">
    <source>
        <dbReference type="EMBL" id="KAL0166183.1"/>
    </source>
</evidence>
<dbReference type="AlphaFoldDB" id="A0ABD0NWD3"/>
<dbReference type="EMBL" id="JAMKFB020000019">
    <property type="protein sequence ID" value="KAL0166183.1"/>
    <property type="molecule type" value="Genomic_DNA"/>
</dbReference>
<keyword evidence="2" id="KW-1185">Reference proteome</keyword>
<reference evidence="1 2" key="1">
    <citation type="submission" date="2024-05" db="EMBL/GenBank/DDBJ databases">
        <title>Genome sequencing and assembly of Indian major carp, Cirrhinus mrigala (Hamilton, 1822).</title>
        <authorList>
            <person name="Mohindra V."/>
            <person name="Chowdhury L.M."/>
            <person name="Lal K."/>
            <person name="Jena J.K."/>
        </authorList>
    </citation>
    <scope>NUCLEOTIDE SEQUENCE [LARGE SCALE GENOMIC DNA]</scope>
    <source>
        <strain evidence="1">CM1030</strain>
        <tissue evidence="1">Blood</tissue>
    </source>
</reference>
<protein>
    <submittedName>
        <fullName evidence="1">Uncharacterized protein</fullName>
    </submittedName>
</protein>
<evidence type="ECO:0000313" key="2">
    <source>
        <dbReference type="Proteomes" id="UP001529510"/>
    </source>
</evidence>